<dbReference type="RefSeq" id="WP_033066714.1">
    <property type="nucleotide sequence ID" value="NZ_JXSU01000010.1"/>
</dbReference>
<organism evidence="3 4">
    <name type="scientific">Clostridium botulinum B2 450</name>
    <dbReference type="NCBI Taxonomy" id="1379739"/>
    <lineage>
        <taxon>Bacteria</taxon>
        <taxon>Bacillati</taxon>
        <taxon>Bacillota</taxon>
        <taxon>Clostridia</taxon>
        <taxon>Eubacteriales</taxon>
        <taxon>Clostridiaceae</taxon>
        <taxon>Clostridium</taxon>
    </lineage>
</organism>
<comment type="similarity">
    <text evidence="1">Belongs to the GSP E family.</text>
</comment>
<evidence type="ECO:0000313" key="4">
    <source>
        <dbReference type="Proteomes" id="UP000032250"/>
    </source>
</evidence>
<dbReference type="SUPFAM" id="SSF52540">
    <property type="entry name" value="P-loop containing nucleoside triphosphate hydrolases"/>
    <property type="match status" value="1"/>
</dbReference>
<dbReference type="Gene3D" id="3.40.50.300">
    <property type="entry name" value="P-loop containing nucleotide triphosphate hydrolases"/>
    <property type="match status" value="1"/>
</dbReference>
<gene>
    <name evidence="3" type="ORF">N495_20175</name>
</gene>
<dbReference type="Pfam" id="PF00437">
    <property type="entry name" value="T2SSE"/>
    <property type="match status" value="1"/>
</dbReference>
<reference evidence="3 4" key="1">
    <citation type="submission" date="2014-06" db="EMBL/GenBank/DDBJ databases">
        <title>Genome characterization of distinct group I Clostridium botulinum lineages.</title>
        <authorList>
            <person name="Giordani F."/>
            <person name="Anselmo A."/>
            <person name="Fillo S."/>
            <person name="Palozzi A.M."/>
            <person name="Fortunato A."/>
            <person name="Gentile B."/>
            <person name="Ciammaruconi A."/>
            <person name="Anniballi F."/>
            <person name="De Medici D."/>
            <person name="Lista F."/>
        </authorList>
    </citation>
    <scope>NUCLEOTIDE SEQUENCE [LARGE SCALE GENOMIC DNA]</scope>
    <source>
        <strain evidence="3 4">B2 450</strain>
        <plasmid evidence="3">p_B2_450</plasmid>
    </source>
</reference>
<evidence type="ECO:0000313" key="3">
    <source>
        <dbReference type="EMBL" id="KIS21711.1"/>
    </source>
</evidence>
<keyword evidence="3" id="KW-0614">Plasmid</keyword>
<evidence type="ECO:0000256" key="1">
    <source>
        <dbReference type="ARBA" id="ARBA00006611"/>
    </source>
</evidence>
<comment type="caution">
    <text evidence="3">The sequence shown here is derived from an EMBL/GenBank/DDBJ whole genome shotgun (WGS) entry which is preliminary data.</text>
</comment>
<accession>A0A0D1BSC7</accession>
<dbReference type="Proteomes" id="UP000032250">
    <property type="component" value="Unassembled WGS sequence"/>
</dbReference>
<name>A0A0D1BSC7_CLOBO</name>
<dbReference type="InterPro" id="IPR027417">
    <property type="entry name" value="P-loop_NTPase"/>
</dbReference>
<proteinExistence type="inferred from homology"/>
<evidence type="ECO:0000259" key="2">
    <source>
        <dbReference type="Pfam" id="PF00437"/>
    </source>
</evidence>
<dbReference type="OrthoDB" id="2058019at2"/>
<protein>
    <recommendedName>
        <fullName evidence="2">Bacterial type II secretion system protein E domain-containing protein</fullName>
    </recommendedName>
</protein>
<dbReference type="HOGENOM" id="CLU_1583628_0_0_9"/>
<dbReference type="PATRIC" id="fig|1379739.3.peg.231"/>
<geneLocation type="plasmid" evidence="3">
    <name>p_B2_450</name>
</geneLocation>
<dbReference type="AlphaFoldDB" id="A0A0D1BSC7"/>
<dbReference type="EMBL" id="JXSU01000010">
    <property type="protein sequence ID" value="KIS21711.1"/>
    <property type="molecule type" value="Genomic_DNA"/>
</dbReference>
<sequence length="170" mass="19230">MDKKISNIDLNALINMKCLSKEEADYLAKSMRENKNIIITGRIGVGKTTLLNSLLDYQDNVNIMTFERVKELSLSKIAVPNDSKNSRLIINEIQNCDDGLGLLYALNMGSSVLGTIYSKGNWHEYFLDLFDGNDNMKKYAEETLSKNKFIQVNISINSDGKRIVDKIQEV</sequence>
<dbReference type="InterPro" id="IPR001482">
    <property type="entry name" value="T2SS/T4SS_dom"/>
</dbReference>
<feature type="domain" description="Bacterial type II secretion system protein E" evidence="2">
    <location>
        <begin position="12"/>
        <end position="79"/>
    </location>
</feature>